<dbReference type="EMBL" id="JANHOH010000001">
    <property type="protein sequence ID" value="MCQ6957210.1"/>
    <property type="molecule type" value="Genomic_DNA"/>
</dbReference>
<keyword evidence="1" id="KW-0732">Signal</keyword>
<keyword evidence="4" id="KW-1185">Reference proteome</keyword>
<protein>
    <submittedName>
        <fullName evidence="3">DUF3347 domain-containing protein</fullName>
    </submittedName>
</protein>
<name>A0ABT1SXY1_9SPHI</name>
<gene>
    <name evidence="3" type="ORF">NPE20_04555</name>
</gene>
<dbReference type="RefSeq" id="WP_256537417.1">
    <property type="nucleotide sequence ID" value="NZ_JANHOH010000001.1"/>
</dbReference>
<dbReference type="Pfam" id="PF11827">
    <property type="entry name" value="DUF3347"/>
    <property type="match status" value="1"/>
</dbReference>
<feature type="signal peptide" evidence="1">
    <location>
        <begin position="1"/>
        <end position="21"/>
    </location>
</feature>
<comment type="caution">
    <text evidence="3">The sequence shown here is derived from an EMBL/GenBank/DDBJ whole genome shotgun (WGS) entry which is preliminary data.</text>
</comment>
<evidence type="ECO:0000256" key="1">
    <source>
        <dbReference type="SAM" id="SignalP"/>
    </source>
</evidence>
<reference evidence="3 4" key="1">
    <citation type="submission" date="2022-07" db="EMBL/GenBank/DDBJ databases">
        <title>Mucilaginibacter sp. JC4.</title>
        <authorList>
            <person name="Le V."/>
            <person name="Ko S.-R."/>
            <person name="Ahn C.-Y."/>
            <person name="Oh H.-M."/>
        </authorList>
    </citation>
    <scope>NUCLEOTIDE SEQUENCE [LARGE SCALE GENOMIC DNA]</scope>
    <source>
        <strain evidence="3 4">JC4</strain>
    </source>
</reference>
<dbReference type="InterPro" id="IPR021782">
    <property type="entry name" value="DUF3347"/>
</dbReference>
<evidence type="ECO:0000313" key="4">
    <source>
        <dbReference type="Proteomes" id="UP001204376"/>
    </source>
</evidence>
<feature type="domain" description="DUF3347" evidence="2">
    <location>
        <begin position="32"/>
        <end position="122"/>
    </location>
</feature>
<feature type="chain" id="PRO_5047135984" evidence="1">
    <location>
        <begin position="22"/>
        <end position="169"/>
    </location>
</feature>
<evidence type="ECO:0000259" key="2">
    <source>
        <dbReference type="Pfam" id="PF11827"/>
    </source>
</evidence>
<dbReference type="Proteomes" id="UP001204376">
    <property type="component" value="Unassembled WGS sequence"/>
</dbReference>
<proteinExistence type="predicted"/>
<sequence>MKTLKPVLFSILLFVLNYATAYSATKNDTSSILNAYYEVKNALVIGTATTVNAKAKDLITALTSISATQLTAKEKAVWSKYADKLKFDARHISESADISHQREHFASLSLNMFELVKSLKINTAIVYRQYCPMKKSYWLSESSTIENPYYGDQMLTCGEVKETLDPSGK</sequence>
<accession>A0ABT1SXY1</accession>
<evidence type="ECO:0000313" key="3">
    <source>
        <dbReference type="EMBL" id="MCQ6957210.1"/>
    </source>
</evidence>
<organism evidence="3 4">
    <name type="scientific">Mucilaginibacter aquariorum</name>
    <dbReference type="NCBI Taxonomy" id="2967225"/>
    <lineage>
        <taxon>Bacteria</taxon>
        <taxon>Pseudomonadati</taxon>
        <taxon>Bacteroidota</taxon>
        <taxon>Sphingobacteriia</taxon>
        <taxon>Sphingobacteriales</taxon>
        <taxon>Sphingobacteriaceae</taxon>
        <taxon>Mucilaginibacter</taxon>
    </lineage>
</organism>